<keyword evidence="3 7" id="KW-0808">Transferase</keyword>
<evidence type="ECO:0000256" key="4">
    <source>
        <dbReference type="ARBA" id="ARBA00022898"/>
    </source>
</evidence>
<dbReference type="InterPro" id="IPR000192">
    <property type="entry name" value="Aminotrans_V_dom"/>
</dbReference>
<evidence type="ECO:0000256" key="9">
    <source>
        <dbReference type="PIRSR" id="PIRSR000524-50"/>
    </source>
</evidence>
<evidence type="ECO:0000256" key="6">
    <source>
        <dbReference type="ARBA" id="ARBA00049460"/>
    </source>
</evidence>
<dbReference type="InterPro" id="IPR012703">
    <property type="entry name" value="NH2EtPonate_pyrv_transaminase"/>
</dbReference>
<dbReference type="InterPro" id="IPR015421">
    <property type="entry name" value="PyrdxlP-dep_Trfase_major"/>
</dbReference>
<keyword evidence="4 7" id="KW-0663">Pyridoxal phosphate</keyword>
<dbReference type="PIRSF" id="PIRSF000524">
    <property type="entry name" value="SPT"/>
    <property type="match status" value="1"/>
</dbReference>
<dbReference type="PANTHER" id="PTHR42778">
    <property type="entry name" value="2-AMINOETHYLPHOSPHONATE--PYRUVATE TRANSAMINASE"/>
    <property type="match status" value="1"/>
</dbReference>
<evidence type="ECO:0000256" key="1">
    <source>
        <dbReference type="ARBA" id="ARBA00001933"/>
    </source>
</evidence>
<dbReference type="NCBIfam" id="TIGR03301">
    <property type="entry name" value="PhnW-AepZ"/>
    <property type="match status" value="1"/>
</dbReference>
<dbReference type="Pfam" id="PF00266">
    <property type="entry name" value="Aminotran_5"/>
    <property type="match status" value="1"/>
</dbReference>
<evidence type="ECO:0000256" key="7">
    <source>
        <dbReference type="HAMAP-Rule" id="MF_01376"/>
    </source>
</evidence>
<accession>A0A559JDH7</accession>
<name>A0A559JDH7_9BACL</name>
<comment type="cofactor">
    <cofactor evidence="1 7 9">
        <name>pyridoxal 5'-phosphate</name>
        <dbReference type="ChEBI" id="CHEBI:597326"/>
    </cofactor>
</comment>
<reference evidence="11 12" key="1">
    <citation type="submission" date="2019-07" db="EMBL/GenBank/DDBJ databases">
        <authorList>
            <person name="Kim J."/>
        </authorList>
    </citation>
    <scope>NUCLEOTIDE SEQUENCE [LARGE SCALE GENOMIC DNA]</scope>
    <source>
        <strain evidence="11 12">G13</strain>
    </source>
</reference>
<evidence type="ECO:0000313" key="12">
    <source>
        <dbReference type="Proteomes" id="UP000316330"/>
    </source>
</evidence>
<dbReference type="InterPro" id="IPR024169">
    <property type="entry name" value="SP_NH2Trfase/AEP_transaminase"/>
</dbReference>
<comment type="function">
    <text evidence="7">Involved in phosphonate degradation.</text>
</comment>
<dbReference type="NCBIfam" id="NF010006">
    <property type="entry name" value="PRK13479.1"/>
    <property type="match status" value="1"/>
</dbReference>
<comment type="subunit">
    <text evidence="7">Homodimer.</text>
</comment>
<feature type="domain" description="Aminotransferase class V" evidence="10">
    <location>
        <begin position="34"/>
        <end position="323"/>
    </location>
</feature>
<dbReference type="GO" id="GO:0019700">
    <property type="term" value="P:organic phosphonate catabolic process"/>
    <property type="evidence" value="ECO:0007669"/>
    <property type="project" value="InterPro"/>
</dbReference>
<dbReference type="OrthoDB" id="389074at2"/>
<dbReference type="PANTHER" id="PTHR42778:SF1">
    <property type="entry name" value="2-AMINOETHYLPHOSPHONATE--PYRUVATE TRANSAMINASE"/>
    <property type="match status" value="1"/>
</dbReference>
<dbReference type="Proteomes" id="UP000316330">
    <property type="component" value="Unassembled WGS sequence"/>
</dbReference>
<dbReference type="GO" id="GO:0047304">
    <property type="term" value="F:2-aminoethylphosphonate-pyruvate transaminase activity"/>
    <property type="evidence" value="ECO:0007669"/>
    <property type="project" value="UniProtKB-UniRule"/>
</dbReference>
<comment type="caution">
    <text evidence="11">The sequence shown here is derived from an EMBL/GenBank/DDBJ whole genome shotgun (WGS) entry which is preliminary data.</text>
</comment>
<organism evidence="11 12">
    <name type="scientific">Cohnella terricola</name>
    <dbReference type="NCBI Taxonomy" id="1289167"/>
    <lineage>
        <taxon>Bacteria</taxon>
        <taxon>Bacillati</taxon>
        <taxon>Bacillota</taxon>
        <taxon>Bacilli</taxon>
        <taxon>Bacillales</taxon>
        <taxon>Paenibacillaceae</taxon>
        <taxon>Cohnella</taxon>
    </lineage>
</organism>
<dbReference type="InterPro" id="IPR015422">
    <property type="entry name" value="PyrdxlP-dep_Trfase_small"/>
</dbReference>
<evidence type="ECO:0000256" key="5">
    <source>
        <dbReference type="ARBA" id="ARBA00023317"/>
    </source>
</evidence>
<comment type="catalytic activity">
    <reaction evidence="6 7">
        <text>(2-aminoethyl)phosphonate + pyruvate = phosphonoacetaldehyde + L-alanine</text>
        <dbReference type="Rhea" id="RHEA:17021"/>
        <dbReference type="ChEBI" id="CHEBI:15361"/>
        <dbReference type="ChEBI" id="CHEBI:57418"/>
        <dbReference type="ChEBI" id="CHEBI:57972"/>
        <dbReference type="ChEBI" id="CHEBI:58383"/>
        <dbReference type="EC" id="2.6.1.37"/>
    </reaction>
</comment>
<feature type="binding site" evidence="8">
    <location>
        <position position="342"/>
    </location>
    <ligand>
        <name>substrate</name>
    </ligand>
</feature>
<keyword evidence="12" id="KW-1185">Reference proteome</keyword>
<dbReference type="AlphaFoldDB" id="A0A559JDH7"/>
<keyword evidence="2 7" id="KW-0032">Aminotransferase</keyword>
<evidence type="ECO:0000313" key="11">
    <source>
        <dbReference type="EMBL" id="TVX97934.1"/>
    </source>
</evidence>
<dbReference type="EC" id="2.6.1.37" evidence="7"/>
<sequence length="375" mass="42454">MMRTVERKVLLTPGPATTTDAVKYAQVVTDVCPREKEFGLLMQNVALELTRIVDDSGYYSTVLFGGSGTAAVESILSSVVRKGDLIVIVNNGAYGRRMCEIAEAYGLTYLVFHGEPHVALDLSALESFLDHTRQPVTHLAVVHHETTTGLLNDIAEIGAICGRRDIRFIVDAISSFAAIPIRMKEMNIHYLAASSNKNLQAMPGISFVIADSELLQRGLPDKPRNYYLNLFEQHRFFSETGQTRFTPPVQTIYALKRAIEELNEEGVEQRYLRYQECWETLIEGIRGLGLRYISSSRLHSKLVTSIFEPDFDGYNFKEMHDYLHFRGYTIYPGKLDEFKTFRIANIGDITPSDIEAFIGLLEIYFRRKGFILNGR</sequence>
<dbReference type="Gene3D" id="3.40.640.10">
    <property type="entry name" value="Type I PLP-dependent aspartate aminotransferase-like (Major domain)"/>
    <property type="match status" value="1"/>
</dbReference>
<evidence type="ECO:0000256" key="8">
    <source>
        <dbReference type="PIRSR" id="PIRSR000524-1"/>
    </source>
</evidence>
<evidence type="ECO:0000256" key="2">
    <source>
        <dbReference type="ARBA" id="ARBA00022576"/>
    </source>
</evidence>
<comment type="similarity">
    <text evidence="7">Belongs to the class-V pyridoxal-phosphate-dependent aminotransferase family. PhnW subfamily.</text>
</comment>
<proteinExistence type="inferred from homology"/>
<keyword evidence="5 7" id="KW-0670">Pyruvate</keyword>
<gene>
    <name evidence="7" type="primary">phnW</name>
    <name evidence="11" type="ORF">FPZ45_16955</name>
</gene>
<evidence type="ECO:0000259" key="10">
    <source>
        <dbReference type="Pfam" id="PF00266"/>
    </source>
</evidence>
<dbReference type="InterPro" id="IPR015424">
    <property type="entry name" value="PyrdxlP-dep_Trfase"/>
</dbReference>
<dbReference type="SUPFAM" id="SSF53383">
    <property type="entry name" value="PLP-dependent transferases"/>
    <property type="match status" value="1"/>
</dbReference>
<protein>
    <recommendedName>
        <fullName evidence="7">2-aminoethylphosphonate--pyruvate transaminase</fullName>
        <ecNumber evidence="7">2.6.1.37</ecNumber>
    </recommendedName>
    <alternativeName>
        <fullName evidence="7">2-aminoethylphosphonate aminotransferase</fullName>
    </alternativeName>
    <alternativeName>
        <fullName evidence="7">AEP transaminase</fullName>
        <shortName evidence="7">AEPT</shortName>
    </alternativeName>
</protein>
<dbReference type="EMBL" id="VNJJ01000010">
    <property type="protein sequence ID" value="TVX97934.1"/>
    <property type="molecule type" value="Genomic_DNA"/>
</dbReference>
<evidence type="ECO:0000256" key="3">
    <source>
        <dbReference type="ARBA" id="ARBA00022679"/>
    </source>
</evidence>
<feature type="modified residue" description="N6-(pyridoxal phosphate)lysine" evidence="7 9">
    <location>
        <position position="197"/>
    </location>
</feature>
<dbReference type="Gene3D" id="3.90.1150.10">
    <property type="entry name" value="Aspartate Aminotransferase, domain 1"/>
    <property type="match status" value="1"/>
</dbReference>
<dbReference type="HAMAP" id="MF_01376">
    <property type="entry name" value="PhnW_aminotrans_5"/>
    <property type="match status" value="1"/>
</dbReference>